<dbReference type="Ensembl" id="ENSACLT00000037116.2">
    <property type="protein sequence ID" value="ENSACLP00000036256.2"/>
    <property type="gene ID" value="ENSACLG00000024567.2"/>
</dbReference>
<organism evidence="2 3">
    <name type="scientific">Astatotilapia calliptera</name>
    <name type="common">Eastern happy</name>
    <name type="synonym">Chromis callipterus</name>
    <dbReference type="NCBI Taxonomy" id="8154"/>
    <lineage>
        <taxon>Eukaryota</taxon>
        <taxon>Metazoa</taxon>
        <taxon>Chordata</taxon>
        <taxon>Craniata</taxon>
        <taxon>Vertebrata</taxon>
        <taxon>Euteleostomi</taxon>
        <taxon>Actinopterygii</taxon>
        <taxon>Neopterygii</taxon>
        <taxon>Teleostei</taxon>
        <taxon>Neoteleostei</taxon>
        <taxon>Acanthomorphata</taxon>
        <taxon>Ovalentaria</taxon>
        <taxon>Cichlomorphae</taxon>
        <taxon>Cichliformes</taxon>
        <taxon>Cichlidae</taxon>
        <taxon>African cichlids</taxon>
        <taxon>Pseudocrenilabrinae</taxon>
        <taxon>Haplochromini</taxon>
        <taxon>Astatotilapia</taxon>
    </lineage>
</organism>
<dbReference type="Proteomes" id="UP000265100">
    <property type="component" value="Chromosome 4"/>
</dbReference>
<dbReference type="OMA" id="VICGCSC"/>
<keyword evidence="1" id="KW-0812">Transmembrane</keyword>
<accession>A0A3P8R4Z0</accession>
<dbReference type="GeneTree" id="ENSGT00630000091000"/>
<keyword evidence="1" id="KW-1133">Transmembrane helix</keyword>
<evidence type="ECO:0000313" key="3">
    <source>
        <dbReference type="Proteomes" id="UP000265100"/>
    </source>
</evidence>
<dbReference type="AlphaFoldDB" id="A0A3P8R4Z0"/>
<keyword evidence="3" id="KW-1185">Reference proteome</keyword>
<reference evidence="2" key="3">
    <citation type="submission" date="2025-09" db="UniProtKB">
        <authorList>
            <consortium name="Ensembl"/>
        </authorList>
    </citation>
    <scope>IDENTIFICATION</scope>
</reference>
<evidence type="ECO:0000256" key="1">
    <source>
        <dbReference type="SAM" id="Phobius"/>
    </source>
</evidence>
<protein>
    <submittedName>
        <fullName evidence="2">Uncharacterized protein</fullName>
    </submittedName>
</protein>
<feature type="transmembrane region" description="Helical" evidence="1">
    <location>
        <begin position="100"/>
        <end position="124"/>
    </location>
</feature>
<name>A0A3P8R4Z0_ASTCA</name>
<reference evidence="2" key="2">
    <citation type="submission" date="2025-08" db="UniProtKB">
        <authorList>
            <consortium name="Ensembl"/>
        </authorList>
    </citation>
    <scope>IDENTIFICATION</scope>
</reference>
<proteinExistence type="predicted"/>
<evidence type="ECO:0000313" key="2">
    <source>
        <dbReference type="Ensembl" id="ENSACLP00000036256.2"/>
    </source>
</evidence>
<sequence length="130" mass="14217">MSESYQLDAPREEALPLNSVPGTGVQQPEDTGNQVICVGEDSPASCCSDKYHRKLAISSIICGFSCFGVRAENADKAEKAKRTRERRAAKYLRQAKKWSIISIVTWVSILVSASLTLVLLVLVLSNLGFD</sequence>
<reference evidence="2" key="1">
    <citation type="submission" date="2018-05" db="EMBL/GenBank/DDBJ databases">
        <authorList>
            <person name="Datahose"/>
        </authorList>
    </citation>
    <scope>NUCLEOTIDE SEQUENCE</scope>
</reference>
<dbReference type="Bgee" id="ENSACLG00000024567">
    <property type="expression patterns" value="Expressed in anal fin and 2 other cell types or tissues"/>
</dbReference>
<keyword evidence="1" id="KW-0472">Membrane</keyword>